<evidence type="ECO:0000256" key="8">
    <source>
        <dbReference type="RuleBase" id="RU366003"/>
    </source>
</evidence>
<sequence length="261" mass="30933">MLADYHVHSEFSDDSVCPMETVIKYAIAQKLDEICFTEHIDYGVKTDLNCDCEKSLMNFKKYRQIYKDKINLKWGMEFGIQTKTIDQYKELFKKYPFDFIICSCHQVDNLEFWNYEFQKNKTQAQYNLRYYAEILNVIRQYKDYSVIGHLDMIKRYDECGDYPFEKTAPIIEEILKQVIADKKGIEVNTSCYRYGIKDLTPSINILKMYKQLGGEIITIGSDGHKEGQYGFKIAETQKILKDLGFKYFYTYDKMQPMAHKL</sequence>
<proteinExistence type="inferred from homology"/>
<comment type="catalytic activity">
    <reaction evidence="7 8">
        <text>L-histidinol phosphate + H2O = L-histidinol + phosphate</text>
        <dbReference type="Rhea" id="RHEA:14465"/>
        <dbReference type="ChEBI" id="CHEBI:15377"/>
        <dbReference type="ChEBI" id="CHEBI:43474"/>
        <dbReference type="ChEBI" id="CHEBI:57699"/>
        <dbReference type="ChEBI" id="CHEBI:57980"/>
        <dbReference type="EC" id="3.1.3.15"/>
    </reaction>
</comment>
<protein>
    <recommendedName>
        <fullName evidence="3 8">Histidinol-phosphatase</fullName>
        <shortName evidence="8">HolPase</shortName>
        <ecNumber evidence="3 8">3.1.3.15</ecNumber>
    </recommendedName>
</protein>
<dbReference type="InterPro" id="IPR016195">
    <property type="entry name" value="Pol/histidinol_Pase-like"/>
</dbReference>
<dbReference type="Proteomes" id="UP000215383">
    <property type="component" value="Chromosome 1"/>
</dbReference>
<feature type="domain" description="Polymerase/histidinol phosphatase N-terminal" evidence="9">
    <location>
        <begin position="3"/>
        <end position="82"/>
    </location>
</feature>
<dbReference type="EC" id="3.1.3.15" evidence="3 8"/>
<dbReference type="RefSeq" id="WP_027889272.1">
    <property type="nucleotide sequence ID" value="NZ_CASFMS010000033.1"/>
</dbReference>
<dbReference type="NCBIfam" id="TIGR01856">
    <property type="entry name" value="hisJ_fam"/>
    <property type="match status" value="1"/>
</dbReference>
<evidence type="ECO:0000256" key="5">
    <source>
        <dbReference type="ARBA" id="ARBA00022801"/>
    </source>
</evidence>
<dbReference type="PANTHER" id="PTHR21039">
    <property type="entry name" value="HISTIDINOL PHOSPHATASE-RELATED"/>
    <property type="match status" value="1"/>
</dbReference>
<dbReference type="Gene3D" id="3.20.20.140">
    <property type="entry name" value="Metal-dependent hydrolases"/>
    <property type="match status" value="1"/>
</dbReference>
<dbReference type="InterPro" id="IPR003141">
    <property type="entry name" value="Pol/His_phosphatase_N"/>
</dbReference>
<accession>A0A239TDG2</accession>
<dbReference type="Pfam" id="PF02811">
    <property type="entry name" value="PHP"/>
    <property type="match status" value="1"/>
</dbReference>
<dbReference type="SUPFAM" id="SSF89550">
    <property type="entry name" value="PHP domain-like"/>
    <property type="match status" value="1"/>
</dbReference>
<keyword evidence="5 8" id="KW-0378">Hydrolase</keyword>
<dbReference type="InterPro" id="IPR004013">
    <property type="entry name" value="PHP_dom"/>
</dbReference>
<keyword evidence="4 8" id="KW-0028">Amino-acid biosynthesis</keyword>
<dbReference type="GO" id="GO:0004401">
    <property type="term" value="F:histidinol-phosphatase activity"/>
    <property type="evidence" value="ECO:0007669"/>
    <property type="project" value="UniProtKB-UniRule"/>
</dbReference>
<dbReference type="GO" id="GO:0000105">
    <property type="term" value="P:L-histidine biosynthetic process"/>
    <property type="evidence" value="ECO:0007669"/>
    <property type="project" value="UniProtKB-UniRule"/>
</dbReference>
<dbReference type="SMART" id="SM00481">
    <property type="entry name" value="POLIIIAc"/>
    <property type="match status" value="1"/>
</dbReference>
<organism evidence="10 11">
    <name type="scientific">Megamonas hypermegale</name>
    <dbReference type="NCBI Taxonomy" id="158847"/>
    <lineage>
        <taxon>Bacteria</taxon>
        <taxon>Bacillati</taxon>
        <taxon>Bacillota</taxon>
        <taxon>Negativicutes</taxon>
        <taxon>Selenomonadales</taxon>
        <taxon>Selenomonadaceae</taxon>
        <taxon>Megamonas</taxon>
    </lineage>
</organism>
<evidence type="ECO:0000313" key="10">
    <source>
        <dbReference type="EMBL" id="SNU95626.1"/>
    </source>
</evidence>
<dbReference type="GO" id="GO:0005737">
    <property type="term" value="C:cytoplasm"/>
    <property type="evidence" value="ECO:0007669"/>
    <property type="project" value="TreeGrafter"/>
</dbReference>
<evidence type="ECO:0000313" key="11">
    <source>
        <dbReference type="Proteomes" id="UP000215383"/>
    </source>
</evidence>
<dbReference type="PANTHER" id="PTHR21039:SF0">
    <property type="entry name" value="HISTIDINOL-PHOSPHATASE"/>
    <property type="match status" value="1"/>
</dbReference>
<evidence type="ECO:0000256" key="1">
    <source>
        <dbReference type="ARBA" id="ARBA00004970"/>
    </source>
</evidence>
<dbReference type="AlphaFoldDB" id="A0A239TDG2"/>
<dbReference type="UniPathway" id="UPA00031">
    <property type="reaction ID" value="UER00013"/>
</dbReference>
<dbReference type="EMBL" id="LT906446">
    <property type="protein sequence ID" value="SNU95626.1"/>
    <property type="molecule type" value="Genomic_DNA"/>
</dbReference>
<evidence type="ECO:0000259" key="9">
    <source>
        <dbReference type="SMART" id="SM00481"/>
    </source>
</evidence>
<dbReference type="eggNOG" id="COG1387">
    <property type="taxonomic scope" value="Bacteria"/>
</dbReference>
<evidence type="ECO:0000256" key="6">
    <source>
        <dbReference type="ARBA" id="ARBA00023102"/>
    </source>
</evidence>
<name>A0A239TDG2_9FIRM</name>
<dbReference type="GeneID" id="78506482"/>
<keyword evidence="6 8" id="KW-0368">Histidine biosynthesis</keyword>
<evidence type="ECO:0000256" key="3">
    <source>
        <dbReference type="ARBA" id="ARBA00013085"/>
    </source>
</evidence>
<evidence type="ECO:0000256" key="2">
    <source>
        <dbReference type="ARBA" id="ARBA00009152"/>
    </source>
</evidence>
<keyword evidence="11" id="KW-1185">Reference proteome</keyword>
<dbReference type="InterPro" id="IPR010140">
    <property type="entry name" value="Histidinol_P_phosphatase_HisJ"/>
</dbReference>
<reference evidence="10 11" key="1">
    <citation type="submission" date="2017-06" db="EMBL/GenBank/DDBJ databases">
        <authorList>
            <consortium name="Pathogen Informatics"/>
        </authorList>
    </citation>
    <scope>NUCLEOTIDE SEQUENCE [LARGE SCALE GENOMIC DNA]</scope>
    <source>
        <strain evidence="10 11">NCTC10570</strain>
    </source>
</reference>
<comment type="similarity">
    <text evidence="2 8">Belongs to the PHP hydrolase family. HisK subfamily.</text>
</comment>
<gene>
    <name evidence="10" type="ORF">SAMEA4364220_00449</name>
</gene>
<evidence type="ECO:0000256" key="4">
    <source>
        <dbReference type="ARBA" id="ARBA00022605"/>
    </source>
</evidence>
<comment type="pathway">
    <text evidence="1 8">Amino-acid biosynthesis; L-histidine biosynthesis; L-histidine from 5-phospho-alpha-D-ribose 1-diphosphate: step 8/9.</text>
</comment>
<evidence type="ECO:0000256" key="7">
    <source>
        <dbReference type="ARBA" id="ARBA00049158"/>
    </source>
</evidence>